<dbReference type="PROSITE" id="PS00710">
    <property type="entry name" value="PGM_PMM"/>
    <property type="match status" value="1"/>
</dbReference>
<dbReference type="GO" id="GO:0004615">
    <property type="term" value="F:phosphomannomutase activity"/>
    <property type="evidence" value="ECO:0007669"/>
    <property type="project" value="TreeGrafter"/>
</dbReference>
<dbReference type="GO" id="GO:0005829">
    <property type="term" value="C:cytosol"/>
    <property type="evidence" value="ECO:0007669"/>
    <property type="project" value="TreeGrafter"/>
</dbReference>
<proteinExistence type="inferred from homology"/>
<dbReference type="SUPFAM" id="SSF53738">
    <property type="entry name" value="Phosphoglucomutase, first 3 domains"/>
    <property type="match status" value="1"/>
</dbReference>
<dbReference type="GO" id="GO:0005975">
    <property type="term" value="P:carbohydrate metabolic process"/>
    <property type="evidence" value="ECO:0007669"/>
    <property type="project" value="InterPro"/>
</dbReference>
<dbReference type="Pfam" id="PF02878">
    <property type="entry name" value="PGM_PMM_I"/>
    <property type="match status" value="1"/>
</dbReference>
<organism evidence="5">
    <name type="scientific">marine metagenome</name>
    <dbReference type="NCBI Taxonomy" id="408172"/>
    <lineage>
        <taxon>unclassified sequences</taxon>
        <taxon>metagenomes</taxon>
        <taxon>ecological metagenomes</taxon>
    </lineage>
</organism>
<dbReference type="InterPro" id="IPR016066">
    <property type="entry name" value="A-D-PHexomutase_CS"/>
</dbReference>
<evidence type="ECO:0000256" key="1">
    <source>
        <dbReference type="ARBA" id="ARBA00001946"/>
    </source>
</evidence>
<name>A0A382T932_9ZZZZ</name>
<comment type="similarity">
    <text evidence="2">Belongs to the phosphohexose mutase family.</text>
</comment>
<feature type="domain" description="Alpha-D-phosphohexomutase alpha/beta/alpha" evidence="4">
    <location>
        <begin position="2"/>
        <end position="133"/>
    </location>
</feature>
<comment type="cofactor">
    <cofactor evidence="1">
        <name>Mg(2+)</name>
        <dbReference type="ChEBI" id="CHEBI:18420"/>
    </cofactor>
</comment>
<evidence type="ECO:0000256" key="3">
    <source>
        <dbReference type="ARBA" id="ARBA00022553"/>
    </source>
</evidence>
<dbReference type="InterPro" id="IPR016055">
    <property type="entry name" value="A-D-PHexomutase_a/b/a-I/II/III"/>
</dbReference>
<feature type="non-terminal residue" evidence="5">
    <location>
        <position position="149"/>
    </location>
</feature>
<dbReference type="GO" id="GO:0000287">
    <property type="term" value="F:magnesium ion binding"/>
    <property type="evidence" value="ECO:0007669"/>
    <property type="project" value="InterPro"/>
</dbReference>
<keyword evidence="3" id="KW-0597">Phosphoprotein</keyword>
<dbReference type="GO" id="GO:0008966">
    <property type="term" value="F:phosphoglucosamine mutase activity"/>
    <property type="evidence" value="ECO:0007669"/>
    <property type="project" value="TreeGrafter"/>
</dbReference>
<sequence>MRIFGNDGFRCEFGKKYMTKNFLLAFANGIADFLTINNHALPVIIGRDTRSSGNIILDIVASTLCLRGVNIINAGIVPSPGLSAILNPDRYSLGIMITASHNPASDNGIKIFQNTGFKLDAKNERKIEDFINSYLDGKKNSNNVSLGRI</sequence>
<dbReference type="PANTHER" id="PTHR42946:SF1">
    <property type="entry name" value="PHOSPHOGLUCOMUTASE (ALPHA-D-GLUCOSE-1,6-BISPHOSPHATE-DEPENDENT)"/>
    <property type="match status" value="1"/>
</dbReference>
<dbReference type="PANTHER" id="PTHR42946">
    <property type="entry name" value="PHOSPHOHEXOSE MUTASE"/>
    <property type="match status" value="1"/>
</dbReference>
<dbReference type="Gene3D" id="3.40.120.10">
    <property type="entry name" value="Alpha-D-Glucose-1,6-Bisphosphate, subunit A, domain 3"/>
    <property type="match status" value="1"/>
</dbReference>
<evidence type="ECO:0000313" key="5">
    <source>
        <dbReference type="EMBL" id="SVD18265.1"/>
    </source>
</evidence>
<accession>A0A382T932</accession>
<protein>
    <recommendedName>
        <fullName evidence="4">Alpha-D-phosphohexomutase alpha/beta/alpha domain-containing protein</fullName>
    </recommendedName>
</protein>
<dbReference type="EMBL" id="UINC01134615">
    <property type="protein sequence ID" value="SVD18265.1"/>
    <property type="molecule type" value="Genomic_DNA"/>
</dbReference>
<dbReference type="GO" id="GO:0006048">
    <property type="term" value="P:UDP-N-acetylglucosamine biosynthetic process"/>
    <property type="evidence" value="ECO:0007669"/>
    <property type="project" value="TreeGrafter"/>
</dbReference>
<evidence type="ECO:0000259" key="4">
    <source>
        <dbReference type="Pfam" id="PF02878"/>
    </source>
</evidence>
<dbReference type="GO" id="GO:0009252">
    <property type="term" value="P:peptidoglycan biosynthetic process"/>
    <property type="evidence" value="ECO:0007669"/>
    <property type="project" value="TreeGrafter"/>
</dbReference>
<dbReference type="InterPro" id="IPR005844">
    <property type="entry name" value="A-D-PHexomutase_a/b/a-I"/>
</dbReference>
<evidence type="ECO:0000256" key="2">
    <source>
        <dbReference type="ARBA" id="ARBA00010231"/>
    </source>
</evidence>
<dbReference type="InterPro" id="IPR050060">
    <property type="entry name" value="Phosphoglucosamine_mutase"/>
</dbReference>
<dbReference type="AlphaFoldDB" id="A0A382T932"/>
<gene>
    <name evidence="5" type="ORF">METZ01_LOCUS371119</name>
</gene>
<reference evidence="5" key="1">
    <citation type="submission" date="2018-05" db="EMBL/GenBank/DDBJ databases">
        <authorList>
            <person name="Lanie J.A."/>
            <person name="Ng W.-L."/>
            <person name="Kazmierczak K.M."/>
            <person name="Andrzejewski T.M."/>
            <person name="Davidsen T.M."/>
            <person name="Wayne K.J."/>
            <person name="Tettelin H."/>
            <person name="Glass J.I."/>
            <person name="Rusch D."/>
            <person name="Podicherti R."/>
            <person name="Tsui H.-C.T."/>
            <person name="Winkler M.E."/>
        </authorList>
    </citation>
    <scope>NUCLEOTIDE SEQUENCE</scope>
</reference>